<organism evidence="3 4">
    <name type="scientific">Geobacillus proteiniphilus</name>
    <dbReference type="NCBI Taxonomy" id="860353"/>
    <lineage>
        <taxon>Bacteria</taxon>
        <taxon>Bacillati</taxon>
        <taxon>Bacillota</taxon>
        <taxon>Bacilli</taxon>
        <taxon>Bacillales</taxon>
        <taxon>Anoxybacillaceae</taxon>
        <taxon>Geobacillus</taxon>
    </lineage>
</organism>
<accession>A0A1Q5SZY8</accession>
<protein>
    <submittedName>
        <fullName evidence="3">Inosose isomerase</fullName>
    </submittedName>
</protein>
<reference evidence="3 4" key="1">
    <citation type="submission" date="2016-11" db="EMBL/GenBank/DDBJ databases">
        <authorList>
            <person name="Kadnikov V."/>
            <person name="Nazina T."/>
        </authorList>
    </citation>
    <scope>NUCLEOTIDE SEQUENCE [LARGE SCALE GENOMIC DNA]</scope>
    <source>
        <strain evidence="3 4">1017</strain>
    </source>
</reference>
<dbReference type="Gene3D" id="3.20.20.150">
    <property type="entry name" value="Divalent-metal-dependent TIM barrel enzymes"/>
    <property type="match status" value="1"/>
</dbReference>
<dbReference type="SUPFAM" id="SSF51658">
    <property type="entry name" value="Xylose isomerase-like"/>
    <property type="match status" value="1"/>
</dbReference>
<feature type="compositionally biased region" description="Basic and acidic residues" evidence="1">
    <location>
        <begin position="12"/>
        <end position="25"/>
    </location>
</feature>
<evidence type="ECO:0000259" key="2">
    <source>
        <dbReference type="Pfam" id="PF01261"/>
    </source>
</evidence>
<dbReference type="PANTHER" id="PTHR12110:SF21">
    <property type="entry name" value="XYLOSE ISOMERASE-LIKE TIM BARREL DOMAIN-CONTAINING PROTEIN"/>
    <property type="match status" value="1"/>
</dbReference>
<feature type="domain" description="Xylose isomerase-like TIM barrel" evidence="2">
    <location>
        <begin position="46"/>
        <end position="337"/>
    </location>
</feature>
<sequence>MMPKQNGTAEPAADRPASHREKGEKNEMKVGVFTVLYQQLPLEDMLDKVAAMGIEAVELGTGNYPGNAHCDPDALLDQPEKIKALKKAVADRGLVISALSCHGNPLHPDKAFAKQSHDTWRKTVRLAEQLEVSVINAFSGCPGDHPGAKYPNWVTCSWPPDYLEILKWQWEEVVIPYWREEAAFAKEHGITQIAFEMHPGFVVYNPETLLKLREHVGEAIGANFDPSHLLWQGIDPIEAIKLLGREKAIFHVHAKDTYLDEANIRKNGVLDTKHYSQILDRSWVFRTVGYGQSEKMWRDIVSALRAVGYDYVLSIEHEDMLASIDEGLSKAVALLKKVLFKEELPEMWWA</sequence>
<feature type="region of interest" description="Disordered" evidence="1">
    <location>
        <begin position="1"/>
        <end position="25"/>
    </location>
</feature>
<dbReference type="InterPro" id="IPR036237">
    <property type="entry name" value="Xyl_isomerase-like_sf"/>
</dbReference>
<dbReference type="EMBL" id="MQMG01000020">
    <property type="protein sequence ID" value="OKO93591.1"/>
    <property type="molecule type" value="Genomic_DNA"/>
</dbReference>
<evidence type="ECO:0000256" key="1">
    <source>
        <dbReference type="SAM" id="MobiDB-lite"/>
    </source>
</evidence>
<dbReference type="Proteomes" id="UP000186030">
    <property type="component" value="Unassembled WGS sequence"/>
</dbReference>
<dbReference type="AlphaFoldDB" id="A0A1Q5SZY8"/>
<dbReference type="PANTHER" id="PTHR12110">
    <property type="entry name" value="HYDROXYPYRUVATE ISOMERASE"/>
    <property type="match status" value="1"/>
</dbReference>
<evidence type="ECO:0000313" key="3">
    <source>
        <dbReference type="EMBL" id="OKO93591.1"/>
    </source>
</evidence>
<dbReference type="GO" id="GO:0016853">
    <property type="term" value="F:isomerase activity"/>
    <property type="evidence" value="ECO:0007669"/>
    <property type="project" value="UniProtKB-KW"/>
</dbReference>
<evidence type="ECO:0000313" key="4">
    <source>
        <dbReference type="Proteomes" id="UP000186030"/>
    </source>
</evidence>
<dbReference type="InterPro" id="IPR050312">
    <property type="entry name" value="IolE/XylAMocC-like"/>
</dbReference>
<dbReference type="InterPro" id="IPR013022">
    <property type="entry name" value="Xyl_isomerase-like_TIM-brl"/>
</dbReference>
<name>A0A1Q5SZY8_9BACL</name>
<comment type="caution">
    <text evidence="3">The sequence shown here is derived from an EMBL/GenBank/DDBJ whole genome shotgun (WGS) entry which is preliminary data.</text>
</comment>
<dbReference type="Pfam" id="PF01261">
    <property type="entry name" value="AP_endonuc_2"/>
    <property type="match status" value="1"/>
</dbReference>
<proteinExistence type="predicted"/>
<keyword evidence="3" id="KW-0413">Isomerase</keyword>
<gene>
    <name evidence="3" type="ORF">BRO54_1823</name>
</gene>
<reference evidence="4" key="2">
    <citation type="submission" date="2017-01" db="EMBL/GenBank/DDBJ databases">
        <title>Genome sequencing and annotation of Geobacillus sp. 1017, a Hydrocarbon-Oxidizing Thermophilic Bacterium Isolated from a Heavy Oil Reservoir (China).</title>
        <authorList>
            <person name="Kadnikov V.V."/>
            <person name="Mardanov A.V."/>
            <person name="Poltaraus A.B."/>
            <person name="Sokolova D.S."/>
            <person name="Semenova E.M."/>
            <person name="Ravin N.V."/>
            <person name="Tourova T.P."/>
            <person name="Nazina T.N."/>
        </authorList>
    </citation>
    <scope>NUCLEOTIDE SEQUENCE [LARGE SCALE GENOMIC DNA]</scope>
    <source>
        <strain evidence="4">1017</strain>
    </source>
</reference>